<dbReference type="RefSeq" id="WP_109230400.1">
    <property type="nucleotide sequence ID" value="NZ_PYHR01000002.1"/>
</dbReference>
<dbReference type="OrthoDB" id="9806257at2"/>
<dbReference type="Gene3D" id="3.30.9.10">
    <property type="entry name" value="D-Amino Acid Oxidase, subunit A, domain 2"/>
    <property type="match status" value="1"/>
</dbReference>
<gene>
    <name evidence="3" type="ORF">C8046_16580</name>
</gene>
<dbReference type="PANTHER" id="PTHR13847:SF289">
    <property type="entry name" value="GLYCINE OXIDASE"/>
    <property type="match status" value="1"/>
</dbReference>
<proteinExistence type="predicted"/>
<name>A0A2U1ZYF3_9MICO</name>
<dbReference type="SUPFAM" id="SSF51971">
    <property type="entry name" value="Nucleotide-binding domain"/>
    <property type="match status" value="1"/>
</dbReference>
<dbReference type="Proteomes" id="UP000245166">
    <property type="component" value="Unassembled WGS sequence"/>
</dbReference>
<dbReference type="Gene3D" id="3.50.50.60">
    <property type="entry name" value="FAD/NAD(P)-binding domain"/>
    <property type="match status" value="2"/>
</dbReference>
<dbReference type="GO" id="GO:0016491">
    <property type="term" value="F:oxidoreductase activity"/>
    <property type="evidence" value="ECO:0007669"/>
    <property type="project" value="UniProtKB-KW"/>
</dbReference>
<dbReference type="PANTHER" id="PTHR13847">
    <property type="entry name" value="SARCOSINE DEHYDROGENASE-RELATED"/>
    <property type="match status" value="1"/>
</dbReference>
<accession>A0A2U1ZYF3</accession>
<keyword evidence="1" id="KW-0560">Oxidoreductase</keyword>
<evidence type="ECO:0000256" key="1">
    <source>
        <dbReference type="ARBA" id="ARBA00023002"/>
    </source>
</evidence>
<dbReference type="InterPro" id="IPR036188">
    <property type="entry name" value="FAD/NAD-bd_sf"/>
</dbReference>
<dbReference type="EMBL" id="PYHR01000002">
    <property type="protein sequence ID" value="PWD52017.1"/>
    <property type="molecule type" value="Genomic_DNA"/>
</dbReference>
<keyword evidence="4" id="KW-1185">Reference proteome</keyword>
<dbReference type="AlphaFoldDB" id="A0A2U1ZYF3"/>
<dbReference type="GO" id="GO:0005737">
    <property type="term" value="C:cytoplasm"/>
    <property type="evidence" value="ECO:0007669"/>
    <property type="project" value="TreeGrafter"/>
</dbReference>
<dbReference type="SUPFAM" id="SSF54373">
    <property type="entry name" value="FAD-linked reductases, C-terminal domain"/>
    <property type="match status" value="1"/>
</dbReference>
<protein>
    <submittedName>
        <fullName evidence="3">Amino acid dehydrogenase</fullName>
    </submittedName>
</protein>
<organism evidence="3 4">
    <name type="scientific">Serinibacter arcticus</name>
    <dbReference type="NCBI Taxonomy" id="1655435"/>
    <lineage>
        <taxon>Bacteria</taxon>
        <taxon>Bacillati</taxon>
        <taxon>Actinomycetota</taxon>
        <taxon>Actinomycetes</taxon>
        <taxon>Micrococcales</taxon>
        <taxon>Beutenbergiaceae</taxon>
        <taxon>Serinibacter</taxon>
    </lineage>
</organism>
<evidence type="ECO:0000313" key="3">
    <source>
        <dbReference type="EMBL" id="PWD52017.1"/>
    </source>
</evidence>
<reference evidence="3 4" key="1">
    <citation type="submission" date="2018-03" db="EMBL/GenBank/DDBJ databases">
        <title>Genome assembly of novel Miniimonas species PCH200.</title>
        <authorList>
            <person name="Thakur V."/>
            <person name="Kumar V."/>
            <person name="Singh D."/>
        </authorList>
    </citation>
    <scope>NUCLEOTIDE SEQUENCE [LARGE SCALE GENOMIC DNA]</scope>
    <source>
        <strain evidence="3 4">PCH200</strain>
    </source>
</reference>
<sequence length="437" mass="46630">MAARRFPAPRSAIVVGAGIVGLSTAHHLRRAGLEVTVLDAEHVAAGASWGNAGWLTPSLTIPLPDPSILAAGLQALASPSSPVYIPPRADPNLLRFLVGFLRHCTWDAWRRSMSALVPLNAMVFDAFDELAAHGLTEPTHGDAPFVAAYASTAERETLLHELRIIEESGQRAPHELLDGDGVRALVPAASDRVGAGLRLHGTRHIDPPRYVAALADLVRSEGVEIVEGLRVTSVSGGSPHSAAGVRVVDHEGVPPRGRTARGDHHSDHRSADVVILASGARLGELAHTVGVRRVVQAGRGYSFTVPVEHLPRGPFYLPAQRVACTPLRGRLRVAGMMEFRRPGEPLDQRRIAAIRRAAEPMITGADFDDRREEWVGSRPCTVDGLPLIGPTRSPRVVAAGGHGMWGVTLGPLTGRLVAESVVTGTVPDVLRPFDPLR</sequence>
<evidence type="ECO:0000259" key="2">
    <source>
        <dbReference type="Pfam" id="PF01266"/>
    </source>
</evidence>
<feature type="domain" description="FAD dependent oxidoreductase" evidence="2">
    <location>
        <begin position="12"/>
        <end position="419"/>
    </location>
</feature>
<dbReference type="InterPro" id="IPR006076">
    <property type="entry name" value="FAD-dep_OxRdtase"/>
</dbReference>
<evidence type="ECO:0000313" key="4">
    <source>
        <dbReference type="Proteomes" id="UP000245166"/>
    </source>
</evidence>
<dbReference type="Pfam" id="PF01266">
    <property type="entry name" value="DAO"/>
    <property type="match status" value="1"/>
</dbReference>
<comment type="caution">
    <text evidence="3">The sequence shown here is derived from an EMBL/GenBank/DDBJ whole genome shotgun (WGS) entry which is preliminary data.</text>
</comment>